<comment type="similarity">
    <text evidence="2 6">Belongs to the dTDP-4-dehydrorhamnose reductase family.</text>
</comment>
<feature type="domain" description="RmlD-like substrate binding" evidence="7">
    <location>
        <begin position="1"/>
        <end position="279"/>
    </location>
</feature>
<dbReference type="InterPro" id="IPR036291">
    <property type="entry name" value="NAD(P)-bd_dom_sf"/>
</dbReference>
<evidence type="ECO:0000256" key="3">
    <source>
        <dbReference type="ARBA" id="ARBA00012929"/>
    </source>
</evidence>
<dbReference type="STRING" id="282683.SAMN04488105_12535"/>
<dbReference type="EC" id="1.1.1.133" evidence="3 6"/>
<sequence>MTVLVLGRSGQVARELAALPGMRCMGREAMDLRDPQACAAALRDIPCTAVINAAAWTAVDKAESEEAEAHLLNAEAPGVMARAAAELGLPFVQISTDYVFDGAGTEPHMPDDPVAPPNAYGRTKLAGEEAVAGAGGAHAILRTSWVFSAHGANFPRTMLRLGRERDRLTIVADQIGGPTFAGDIARACAAIAAQLQTRPEDSGIYHYSGAPDVSWAEFAREIFAQADISCAVEDIPTSAYPTPAVRPLNSRLDCSATKRIFGLDRPDWKAGLATMLQQIAEEESR</sequence>
<dbReference type="SUPFAM" id="SSF51735">
    <property type="entry name" value="NAD(P)-binding Rossmann-fold domains"/>
    <property type="match status" value="1"/>
</dbReference>
<dbReference type="UniPathway" id="UPA00124"/>
<dbReference type="Pfam" id="PF04321">
    <property type="entry name" value="RmlD_sub_bind"/>
    <property type="match status" value="1"/>
</dbReference>
<dbReference type="Gene3D" id="3.40.50.720">
    <property type="entry name" value="NAD(P)-binding Rossmann-like Domain"/>
    <property type="match status" value="1"/>
</dbReference>
<evidence type="ECO:0000256" key="2">
    <source>
        <dbReference type="ARBA" id="ARBA00010944"/>
    </source>
</evidence>
<dbReference type="InterPro" id="IPR005913">
    <property type="entry name" value="dTDP_dehydrorham_reduct"/>
</dbReference>
<dbReference type="Proteomes" id="UP000198994">
    <property type="component" value="Unassembled WGS sequence"/>
</dbReference>
<comment type="catalytic activity">
    <reaction evidence="5 6">
        <text>dTDP-beta-L-rhamnose + NADP(+) = dTDP-4-dehydro-beta-L-rhamnose + NADPH + H(+)</text>
        <dbReference type="Rhea" id="RHEA:21796"/>
        <dbReference type="ChEBI" id="CHEBI:15378"/>
        <dbReference type="ChEBI" id="CHEBI:57510"/>
        <dbReference type="ChEBI" id="CHEBI:57783"/>
        <dbReference type="ChEBI" id="CHEBI:58349"/>
        <dbReference type="ChEBI" id="CHEBI:62830"/>
        <dbReference type="EC" id="1.1.1.133"/>
    </reaction>
</comment>
<dbReference type="Gene3D" id="3.90.25.10">
    <property type="entry name" value="UDP-galactose 4-epimerase, domain 1"/>
    <property type="match status" value="1"/>
</dbReference>
<dbReference type="PANTHER" id="PTHR10491:SF4">
    <property type="entry name" value="METHIONINE ADENOSYLTRANSFERASE 2 SUBUNIT BETA"/>
    <property type="match status" value="1"/>
</dbReference>
<proteinExistence type="inferred from homology"/>
<evidence type="ECO:0000313" key="9">
    <source>
        <dbReference type="Proteomes" id="UP000198994"/>
    </source>
</evidence>
<evidence type="ECO:0000259" key="7">
    <source>
        <dbReference type="Pfam" id="PF04321"/>
    </source>
</evidence>
<accession>A0A1G7LNM4</accession>
<evidence type="ECO:0000256" key="4">
    <source>
        <dbReference type="ARBA" id="ARBA00017099"/>
    </source>
</evidence>
<comment type="cofactor">
    <cofactor evidence="6">
        <name>Mg(2+)</name>
        <dbReference type="ChEBI" id="CHEBI:18420"/>
    </cofactor>
    <text evidence="6">Binds 1 Mg(2+) ion per monomer.</text>
</comment>
<dbReference type="GO" id="GO:0008831">
    <property type="term" value="F:dTDP-4-dehydrorhamnose reductase activity"/>
    <property type="evidence" value="ECO:0007669"/>
    <property type="project" value="UniProtKB-EC"/>
</dbReference>
<keyword evidence="9" id="KW-1185">Reference proteome</keyword>
<dbReference type="NCBIfam" id="TIGR01214">
    <property type="entry name" value="rmlD"/>
    <property type="match status" value="1"/>
</dbReference>
<organism evidence="8 9">
    <name type="scientific">Salipiger thiooxidans</name>
    <dbReference type="NCBI Taxonomy" id="282683"/>
    <lineage>
        <taxon>Bacteria</taxon>
        <taxon>Pseudomonadati</taxon>
        <taxon>Pseudomonadota</taxon>
        <taxon>Alphaproteobacteria</taxon>
        <taxon>Rhodobacterales</taxon>
        <taxon>Roseobacteraceae</taxon>
        <taxon>Salipiger</taxon>
    </lineage>
</organism>
<dbReference type="GO" id="GO:0019305">
    <property type="term" value="P:dTDP-rhamnose biosynthetic process"/>
    <property type="evidence" value="ECO:0007669"/>
    <property type="project" value="UniProtKB-UniPathway"/>
</dbReference>
<name>A0A1G7LNM4_9RHOB</name>
<keyword evidence="6" id="KW-0521">NADP</keyword>
<dbReference type="AlphaFoldDB" id="A0A1G7LNM4"/>
<comment type="pathway">
    <text evidence="1 6">Carbohydrate biosynthesis; dTDP-L-rhamnose biosynthesis.</text>
</comment>
<dbReference type="EMBL" id="FNAV01000025">
    <property type="protein sequence ID" value="SDF50974.1"/>
    <property type="molecule type" value="Genomic_DNA"/>
</dbReference>
<gene>
    <name evidence="8" type="ORF">SAMN04488105_12535</name>
</gene>
<evidence type="ECO:0000256" key="6">
    <source>
        <dbReference type="RuleBase" id="RU364082"/>
    </source>
</evidence>
<evidence type="ECO:0000313" key="8">
    <source>
        <dbReference type="EMBL" id="SDF50974.1"/>
    </source>
</evidence>
<evidence type="ECO:0000256" key="5">
    <source>
        <dbReference type="ARBA" id="ARBA00048200"/>
    </source>
</evidence>
<dbReference type="CDD" id="cd05254">
    <property type="entry name" value="dTDP_HR_like_SDR_e"/>
    <property type="match status" value="1"/>
</dbReference>
<comment type="function">
    <text evidence="6">Catalyzes the reduction of dTDP-6-deoxy-L-lyxo-4-hexulose to yield dTDP-L-rhamnose.</text>
</comment>
<reference evidence="9" key="1">
    <citation type="submission" date="2016-10" db="EMBL/GenBank/DDBJ databases">
        <authorList>
            <person name="Varghese N."/>
            <person name="Submissions S."/>
        </authorList>
    </citation>
    <scope>NUCLEOTIDE SEQUENCE [LARGE SCALE GENOMIC DNA]</scope>
    <source>
        <strain evidence="9">DSM 10146</strain>
    </source>
</reference>
<protein>
    <recommendedName>
        <fullName evidence="4 6">dTDP-4-dehydrorhamnose reductase</fullName>
        <ecNumber evidence="3 6">1.1.1.133</ecNumber>
    </recommendedName>
</protein>
<dbReference type="InterPro" id="IPR029903">
    <property type="entry name" value="RmlD-like-bd"/>
</dbReference>
<evidence type="ECO:0000256" key="1">
    <source>
        <dbReference type="ARBA" id="ARBA00004781"/>
    </source>
</evidence>
<dbReference type="PANTHER" id="PTHR10491">
    <property type="entry name" value="DTDP-4-DEHYDRORHAMNOSE REDUCTASE"/>
    <property type="match status" value="1"/>
</dbReference>
<keyword evidence="6" id="KW-0560">Oxidoreductase</keyword>